<dbReference type="EMBL" id="LNUW01000034">
    <property type="protein sequence ID" value="KXG85320.1"/>
    <property type="molecule type" value="Genomic_DNA"/>
</dbReference>
<protein>
    <submittedName>
        <fullName evidence="5">Histidine kinase</fullName>
    </submittedName>
</protein>
<proteinExistence type="predicted"/>
<evidence type="ECO:0000313" key="6">
    <source>
        <dbReference type="Proteomes" id="UP000070498"/>
    </source>
</evidence>
<evidence type="ECO:0000256" key="2">
    <source>
        <dbReference type="ARBA" id="ARBA00022643"/>
    </source>
</evidence>
<keyword evidence="5" id="KW-0418">Kinase</keyword>
<dbReference type="SUPFAM" id="SSF55785">
    <property type="entry name" value="PYP-like sensor domain (PAS domain)"/>
    <property type="match status" value="1"/>
</dbReference>
<name>A0A135P1N9_9HYPH</name>
<dbReference type="STRING" id="2052828.ATO67_08970"/>
<dbReference type="NCBIfam" id="TIGR00229">
    <property type="entry name" value="sensory_box"/>
    <property type="match status" value="1"/>
</dbReference>
<dbReference type="InterPro" id="IPR000014">
    <property type="entry name" value="PAS"/>
</dbReference>
<comment type="caution">
    <text evidence="5">The sequence shown here is derived from an EMBL/GenBank/DDBJ whole genome shotgun (WGS) entry which is preliminary data.</text>
</comment>
<feature type="domain" description="PAS" evidence="4">
    <location>
        <begin position="29"/>
        <end position="129"/>
    </location>
</feature>
<dbReference type="AlphaFoldDB" id="A0A135P1N9"/>
<keyword evidence="1" id="KW-0285">Flavoprotein</keyword>
<organism evidence="5 6">
    <name type="scientific">Agrobacterium bohemicum</name>
    <dbReference type="NCBI Taxonomy" id="2052828"/>
    <lineage>
        <taxon>Bacteria</taxon>
        <taxon>Pseudomonadati</taxon>
        <taxon>Pseudomonadota</taxon>
        <taxon>Alphaproteobacteria</taxon>
        <taxon>Hyphomicrobiales</taxon>
        <taxon>Rhizobiaceae</taxon>
        <taxon>Rhizobium/Agrobacterium group</taxon>
        <taxon>Agrobacterium</taxon>
    </lineage>
</organism>
<dbReference type="Gene3D" id="3.30.450.20">
    <property type="entry name" value="PAS domain"/>
    <property type="match status" value="1"/>
</dbReference>
<dbReference type="Pfam" id="PF13426">
    <property type="entry name" value="PAS_9"/>
    <property type="match status" value="1"/>
</dbReference>
<evidence type="ECO:0000259" key="4">
    <source>
        <dbReference type="Pfam" id="PF13426"/>
    </source>
</evidence>
<dbReference type="PANTHER" id="PTHR47429:SF2">
    <property type="entry name" value="PROTEIN TWIN LOV 1"/>
    <property type="match status" value="1"/>
</dbReference>
<dbReference type="GO" id="GO:0016301">
    <property type="term" value="F:kinase activity"/>
    <property type="evidence" value="ECO:0007669"/>
    <property type="project" value="UniProtKB-KW"/>
</dbReference>
<accession>A0A135P1N9</accession>
<keyword evidence="6" id="KW-1185">Reference proteome</keyword>
<dbReference type="Proteomes" id="UP000070498">
    <property type="component" value="Unassembled WGS sequence"/>
</dbReference>
<evidence type="ECO:0000256" key="3">
    <source>
        <dbReference type="ARBA" id="ARBA00022991"/>
    </source>
</evidence>
<dbReference type="RefSeq" id="WP_067647109.1">
    <property type="nucleotide sequence ID" value="NZ_KQ961026.1"/>
</dbReference>
<dbReference type="PANTHER" id="PTHR47429">
    <property type="entry name" value="PROTEIN TWIN LOV 1"/>
    <property type="match status" value="1"/>
</dbReference>
<keyword evidence="2" id="KW-0288">FMN</keyword>
<keyword evidence="3" id="KW-0157">Chromophore</keyword>
<reference evidence="5 6" key="1">
    <citation type="submission" date="2015-11" db="EMBL/GenBank/DDBJ databases">
        <title>Draft genome sequence of Agrobacterium sp. R89-1.</title>
        <authorList>
            <person name="Zahradnik J."/>
            <person name="Kyslikova E."/>
            <person name="Palyzova A."/>
            <person name="Kyslik P."/>
        </authorList>
    </citation>
    <scope>NUCLEOTIDE SEQUENCE [LARGE SCALE GENOMIC DNA]</scope>
    <source>
        <strain evidence="5 6">R89-1</strain>
    </source>
</reference>
<sequence>MPQLEIDQSLQNFFHKSTVALALSYAQDDQHLALVNEKFCALTGYSGDDVLGRNCRMLQTSHNGMHAKNEDARTKIHDFLQVDGPMTVRTPIVNFRKDGSPFVNLLFMSKLKATSGQVRYILASQFDVSRAHAHLLHDYDLELDRALKTIKPLLDDHNIMIEGTLATIANSTTTIAQAKLTLAEWEQNSPY</sequence>
<gene>
    <name evidence="5" type="ORF">ATO67_08970</name>
</gene>
<evidence type="ECO:0000313" key="5">
    <source>
        <dbReference type="EMBL" id="KXG85320.1"/>
    </source>
</evidence>
<dbReference type="InterPro" id="IPR035965">
    <property type="entry name" value="PAS-like_dom_sf"/>
</dbReference>
<evidence type="ECO:0000256" key="1">
    <source>
        <dbReference type="ARBA" id="ARBA00022630"/>
    </source>
</evidence>
<keyword evidence="5" id="KW-0808">Transferase</keyword>